<dbReference type="GeneID" id="63739431"/>
<protein>
    <submittedName>
        <fullName evidence="3">Uncharacterized protein</fullName>
    </submittedName>
</protein>
<organism evidence="3 4">
    <name type="scientific">Metarhizium album (strain ARSEF 1941)</name>
    <dbReference type="NCBI Taxonomy" id="1081103"/>
    <lineage>
        <taxon>Eukaryota</taxon>
        <taxon>Fungi</taxon>
        <taxon>Dikarya</taxon>
        <taxon>Ascomycota</taxon>
        <taxon>Pezizomycotina</taxon>
        <taxon>Sordariomycetes</taxon>
        <taxon>Hypocreomycetidae</taxon>
        <taxon>Hypocreales</taxon>
        <taxon>Clavicipitaceae</taxon>
        <taxon>Metarhizium</taxon>
    </lineage>
</organism>
<dbReference type="OrthoDB" id="4937775at2759"/>
<keyword evidence="2" id="KW-1133">Transmembrane helix</keyword>
<keyword evidence="2" id="KW-0472">Membrane</keyword>
<dbReference type="EMBL" id="AZHE01000011">
    <property type="protein sequence ID" value="KHN97379.1"/>
    <property type="molecule type" value="Genomic_DNA"/>
</dbReference>
<evidence type="ECO:0000313" key="3">
    <source>
        <dbReference type="EMBL" id="KHN97379.1"/>
    </source>
</evidence>
<dbReference type="STRING" id="1081103.A0A0B2WUT5"/>
<reference evidence="3 4" key="1">
    <citation type="journal article" date="2014" name="Proc. Natl. Acad. Sci. U.S.A.">
        <title>Trajectory and genomic determinants of fungal-pathogen speciation and host adaptation.</title>
        <authorList>
            <person name="Hu X."/>
            <person name="Xiao G."/>
            <person name="Zheng P."/>
            <person name="Shang Y."/>
            <person name="Su Y."/>
            <person name="Zhang X."/>
            <person name="Liu X."/>
            <person name="Zhan S."/>
            <person name="St Leger R.J."/>
            <person name="Wang C."/>
        </authorList>
    </citation>
    <scope>NUCLEOTIDE SEQUENCE [LARGE SCALE GENOMIC DNA]</scope>
    <source>
        <strain evidence="3 4">ARSEF 1941</strain>
    </source>
</reference>
<feature type="transmembrane region" description="Helical" evidence="2">
    <location>
        <begin position="251"/>
        <end position="272"/>
    </location>
</feature>
<comment type="caution">
    <text evidence="3">The sequence shown here is derived from an EMBL/GenBank/DDBJ whole genome shotgun (WGS) entry which is preliminary data.</text>
</comment>
<feature type="region of interest" description="Disordered" evidence="1">
    <location>
        <begin position="292"/>
        <end position="321"/>
    </location>
</feature>
<evidence type="ECO:0000256" key="1">
    <source>
        <dbReference type="SAM" id="MobiDB-lite"/>
    </source>
</evidence>
<keyword evidence="2" id="KW-0812">Transmembrane</keyword>
<keyword evidence="4" id="KW-1185">Reference proteome</keyword>
<dbReference type="HOGENOM" id="CLU_797124_0_0_1"/>
<accession>A0A0B2WUT5</accession>
<evidence type="ECO:0000256" key="2">
    <source>
        <dbReference type="SAM" id="Phobius"/>
    </source>
</evidence>
<dbReference type="RefSeq" id="XP_040678445.1">
    <property type="nucleotide sequence ID" value="XM_040823774.1"/>
</dbReference>
<proteinExistence type="predicted"/>
<feature type="region of interest" description="Disordered" evidence="1">
    <location>
        <begin position="1"/>
        <end position="22"/>
    </location>
</feature>
<dbReference type="Proteomes" id="UP000030816">
    <property type="component" value="Unassembled WGS sequence"/>
</dbReference>
<sequence>MDRETATAAPGIVTTTTPAPASRSPLRTINLGALTTTFTPPDDCTSLTARYYVSDEPKTYRLNYGFTCGGSEAQGVLYGRPMAKPTCFPSSFAPAFTCEFELSDMVTPYPVYSPGLVCPHGYGPSCTISRPAATPPLDAANTTSYSNRAERSIQRMLKAGETAIGCCPSGYVCDVSKPHGCVSTVQPGGHILAVVGARGVCFRSTALETMTATSDTQAVAWGPRVLVVQSTPRPGADDEPSNASPLPGVEIAVGVSIPLGLMAIAVAAWMLVSRRRKRKTAKMAAAALDGDRRDVPELGGEAVSSQARTPTDQSDASHELPGDRRYMAQELECVTKPVELGAGEDT</sequence>
<evidence type="ECO:0000313" key="4">
    <source>
        <dbReference type="Proteomes" id="UP000030816"/>
    </source>
</evidence>
<feature type="compositionally biased region" description="Polar residues" evidence="1">
    <location>
        <begin position="303"/>
        <end position="314"/>
    </location>
</feature>
<gene>
    <name evidence="3" type="ORF">MAM_04976</name>
</gene>
<dbReference type="AlphaFoldDB" id="A0A0B2WUT5"/>
<name>A0A0B2WUT5_METAS</name>